<proteinExistence type="inferred from homology"/>
<organism evidence="3 4">
    <name type="scientific">Paralvinella palmiformis</name>
    <dbReference type="NCBI Taxonomy" id="53620"/>
    <lineage>
        <taxon>Eukaryota</taxon>
        <taxon>Metazoa</taxon>
        <taxon>Spiralia</taxon>
        <taxon>Lophotrochozoa</taxon>
        <taxon>Annelida</taxon>
        <taxon>Polychaeta</taxon>
        <taxon>Sedentaria</taxon>
        <taxon>Canalipalpata</taxon>
        <taxon>Terebellida</taxon>
        <taxon>Terebelliformia</taxon>
        <taxon>Alvinellidae</taxon>
        <taxon>Paralvinella</taxon>
    </lineage>
</organism>
<comment type="similarity">
    <text evidence="1">Belongs to the type-B carboxylesterase/lipase family.</text>
</comment>
<dbReference type="InterPro" id="IPR051093">
    <property type="entry name" value="Neuroligin/BSAL"/>
</dbReference>
<dbReference type="InterPro" id="IPR002018">
    <property type="entry name" value="CarbesteraseB"/>
</dbReference>
<dbReference type="EMBL" id="JAODUP010000215">
    <property type="protein sequence ID" value="KAK2156365.1"/>
    <property type="molecule type" value="Genomic_DNA"/>
</dbReference>
<dbReference type="PANTHER" id="PTHR43903">
    <property type="entry name" value="NEUROLIGIN"/>
    <property type="match status" value="1"/>
</dbReference>
<dbReference type="Gene3D" id="3.40.50.1820">
    <property type="entry name" value="alpha/beta hydrolase"/>
    <property type="match status" value="1"/>
</dbReference>
<reference evidence="3" key="1">
    <citation type="journal article" date="2023" name="Mol. Biol. Evol.">
        <title>Third-Generation Sequencing Reveals the Adaptive Role of the Epigenome in Three Deep-Sea Polychaetes.</title>
        <authorList>
            <person name="Perez M."/>
            <person name="Aroh O."/>
            <person name="Sun Y."/>
            <person name="Lan Y."/>
            <person name="Juniper S.K."/>
            <person name="Young C.R."/>
            <person name="Angers B."/>
            <person name="Qian P.Y."/>
        </authorList>
    </citation>
    <scope>NUCLEOTIDE SEQUENCE</scope>
    <source>
        <strain evidence="3">P08H-3</strain>
    </source>
</reference>
<sequence>MSPVRPNQLLKYRVPSPEGVLRSSSEQFLVTPMAALNPDGRQRIAVRRLQLKVSRENTHVTLFVFKLDLSQHSSSQKEYSPDAASGCKQRCLRAHRDAGSRWLSGAMLLLSWIAGAAVEGKVFATQMSPRVVNTQYGQLRGLLVTLPNPHLPQVDAYLGLQYASVLGGDLRFMPPTSPLETWDGIRVAMQFRPVCPQKLPDIEKLEKTLPLGRVDHYKRILPFLGRQAEECLNLNVYVPVRGE</sequence>
<feature type="domain" description="Carboxylesterase type B" evidence="2">
    <location>
        <begin position="129"/>
        <end position="240"/>
    </location>
</feature>
<dbReference type="Proteomes" id="UP001208570">
    <property type="component" value="Unassembled WGS sequence"/>
</dbReference>
<gene>
    <name evidence="3" type="ORF">LSH36_215g02011</name>
</gene>
<evidence type="ECO:0000313" key="4">
    <source>
        <dbReference type="Proteomes" id="UP001208570"/>
    </source>
</evidence>
<dbReference type="SUPFAM" id="SSF53474">
    <property type="entry name" value="alpha/beta-Hydrolases"/>
    <property type="match status" value="1"/>
</dbReference>
<evidence type="ECO:0000259" key="2">
    <source>
        <dbReference type="Pfam" id="PF00135"/>
    </source>
</evidence>
<dbReference type="AlphaFoldDB" id="A0AAD9JPS2"/>
<protein>
    <recommendedName>
        <fullName evidence="2">Carboxylesterase type B domain-containing protein</fullName>
    </recommendedName>
</protein>
<dbReference type="Pfam" id="PF00135">
    <property type="entry name" value="COesterase"/>
    <property type="match status" value="1"/>
</dbReference>
<keyword evidence="4" id="KW-1185">Reference proteome</keyword>
<name>A0AAD9JPS2_9ANNE</name>
<dbReference type="InterPro" id="IPR029058">
    <property type="entry name" value="AB_hydrolase_fold"/>
</dbReference>
<evidence type="ECO:0000256" key="1">
    <source>
        <dbReference type="ARBA" id="ARBA00005964"/>
    </source>
</evidence>
<comment type="caution">
    <text evidence="3">The sequence shown here is derived from an EMBL/GenBank/DDBJ whole genome shotgun (WGS) entry which is preliminary data.</text>
</comment>
<evidence type="ECO:0000313" key="3">
    <source>
        <dbReference type="EMBL" id="KAK2156365.1"/>
    </source>
</evidence>
<accession>A0AAD9JPS2</accession>